<dbReference type="GO" id="GO:0015031">
    <property type="term" value="P:protein transport"/>
    <property type="evidence" value="ECO:0007669"/>
    <property type="project" value="UniProtKB-KW"/>
</dbReference>
<keyword evidence="9 12" id="KW-1133">Transmembrane helix</keyword>
<evidence type="ECO:0000256" key="3">
    <source>
        <dbReference type="ARBA" id="ARBA00009274"/>
    </source>
</evidence>
<evidence type="ECO:0000313" key="14">
    <source>
        <dbReference type="Proteomes" id="UP000717515"/>
    </source>
</evidence>
<dbReference type="GO" id="GO:0071555">
    <property type="term" value="P:cell wall organization"/>
    <property type="evidence" value="ECO:0007669"/>
    <property type="project" value="UniProtKB-KW"/>
</dbReference>
<comment type="similarity">
    <text evidence="3">Belongs to the CHS7 family.</text>
</comment>
<sequence length="110" mass="12149">MSTTPDLKFAFGSFNHICSTVSLTLCPLVGAPDGIEPVCYSRNIKIADTLIFQPSTLIIHVIALAMTAIMIYHIRAKYTAVGKHSQRRSLAYFALQLKQQQLKDSGEPPQ</sequence>
<dbReference type="AlphaFoldDB" id="A0A9P8A7K5"/>
<reference evidence="13" key="1">
    <citation type="submission" date="2021-07" db="EMBL/GenBank/DDBJ databases">
        <title>Draft genome of Mortierella alpina, strain LL118, isolated from an aspen leaf litter sample.</title>
        <authorList>
            <person name="Yang S."/>
            <person name="Vinatzer B.A."/>
        </authorList>
    </citation>
    <scope>NUCLEOTIDE SEQUENCE</scope>
    <source>
        <strain evidence="13">LL118</strain>
    </source>
</reference>
<evidence type="ECO:0000256" key="1">
    <source>
        <dbReference type="ARBA" id="ARBA00004127"/>
    </source>
</evidence>
<evidence type="ECO:0000256" key="12">
    <source>
        <dbReference type="SAM" id="Phobius"/>
    </source>
</evidence>
<evidence type="ECO:0000256" key="4">
    <source>
        <dbReference type="ARBA" id="ARBA00018354"/>
    </source>
</evidence>
<evidence type="ECO:0000256" key="5">
    <source>
        <dbReference type="ARBA" id="ARBA00022448"/>
    </source>
</evidence>
<accession>A0A9P8A7K5</accession>
<dbReference type="InterPro" id="IPR022057">
    <property type="entry name" value="Chs7"/>
</dbReference>
<evidence type="ECO:0000256" key="10">
    <source>
        <dbReference type="ARBA" id="ARBA00023136"/>
    </source>
</evidence>
<dbReference type="GO" id="GO:0051082">
    <property type="term" value="F:unfolded protein binding"/>
    <property type="evidence" value="ECO:0007669"/>
    <property type="project" value="TreeGrafter"/>
</dbReference>
<keyword evidence="7" id="KW-0256">Endoplasmic reticulum</keyword>
<evidence type="ECO:0000256" key="11">
    <source>
        <dbReference type="ARBA" id="ARBA00023316"/>
    </source>
</evidence>
<keyword evidence="6 12" id="KW-0812">Transmembrane</keyword>
<evidence type="ECO:0000256" key="7">
    <source>
        <dbReference type="ARBA" id="ARBA00022824"/>
    </source>
</evidence>
<feature type="transmembrane region" description="Helical" evidence="12">
    <location>
        <begin position="57"/>
        <end position="74"/>
    </location>
</feature>
<name>A0A9P8A7K5_MORAP</name>
<dbReference type="PANTHER" id="PTHR35329:SF2">
    <property type="entry name" value="CHITIN SYNTHASE EXPORT CHAPERONE"/>
    <property type="match status" value="1"/>
</dbReference>
<evidence type="ECO:0000256" key="8">
    <source>
        <dbReference type="ARBA" id="ARBA00022927"/>
    </source>
</evidence>
<evidence type="ECO:0000256" key="9">
    <source>
        <dbReference type="ARBA" id="ARBA00022989"/>
    </source>
</evidence>
<evidence type="ECO:0000256" key="2">
    <source>
        <dbReference type="ARBA" id="ARBA00004586"/>
    </source>
</evidence>
<dbReference type="GO" id="GO:0005789">
    <property type="term" value="C:endoplasmic reticulum membrane"/>
    <property type="evidence" value="ECO:0007669"/>
    <property type="project" value="UniProtKB-SubCell"/>
</dbReference>
<proteinExistence type="inferred from homology"/>
<keyword evidence="10 12" id="KW-0472">Membrane</keyword>
<comment type="caution">
    <text evidence="13">The sequence shown here is derived from an EMBL/GenBank/DDBJ whole genome shotgun (WGS) entry which is preliminary data.</text>
</comment>
<keyword evidence="11" id="KW-0961">Cell wall biogenesis/degradation</keyword>
<gene>
    <name evidence="13" type="ORF">KVV02_005741</name>
</gene>
<dbReference type="EMBL" id="JAIFTL010000032">
    <property type="protein sequence ID" value="KAG9325817.1"/>
    <property type="molecule type" value="Genomic_DNA"/>
</dbReference>
<evidence type="ECO:0000313" key="13">
    <source>
        <dbReference type="EMBL" id="KAG9325817.1"/>
    </source>
</evidence>
<evidence type="ECO:0000256" key="6">
    <source>
        <dbReference type="ARBA" id="ARBA00022692"/>
    </source>
</evidence>
<comment type="subcellular location">
    <subcellularLocation>
        <location evidence="1">Endomembrane system</location>
        <topology evidence="1">Multi-pass membrane protein</topology>
    </subcellularLocation>
    <subcellularLocation>
        <location evidence="2">Endoplasmic reticulum membrane</location>
    </subcellularLocation>
</comment>
<dbReference type="Pfam" id="PF12271">
    <property type="entry name" value="Chs7"/>
    <property type="match status" value="1"/>
</dbReference>
<dbReference type="GO" id="GO:0006457">
    <property type="term" value="P:protein folding"/>
    <property type="evidence" value="ECO:0007669"/>
    <property type="project" value="TreeGrafter"/>
</dbReference>
<organism evidence="13 14">
    <name type="scientific">Mortierella alpina</name>
    <name type="common">Oleaginous fungus</name>
    <name type="synonym">Mortierella renispora</name>
    <dbReference type="NCBI Taxonomy" id="64518"/>
    <lineage>
        <taxon>Eukaryota</taxon>
        <taxon>Fungi</taxon>
        <taxon>Fungi incertae sedis</taxon>
        <taxon>Mucoromycota</taxon>
        <taxon>Mortierellomycotina</taxon>
        <taxon>Mortierellomycetes</taxon>
        <taxon>Mortierellales</taxon>
        <taxon>Mortierellaceae</taxon>
        <taxon>Mortierella</taxon>
    </lineage>
</organism>
<protein>
    <recommendedName>
        <fullName evidence="4">Chitin synthase export chaperone</fullName>
    </recommendedName>
</protein>
<keyword evidence="8" id="KW-0653">Protein transport</keyword>
<dbReference type="Proteomes" id="UP000717515">
    <property type="component" value="Unassembled WGS sequence"/>
</dbReference>
<keyword evidence="5" id="KW-0813">Transport</keyword>
<dbReference type="PANTHER" id="PTHR35329">
    <property type="entry name" value="CHITIN SYNTHASE EXPORT CHAPERONE"/>
    <property type="match status" value="1"/>
</dbReference>